<dbReference type="EMBL" id="QNTQ01000044">
    <property type="protein sequence ID" value="RBI82491.1"/>
    <property type="molecule type" value="Genomic_DNA"/>
</dbReference>
<organism evidence="2 3">
    <name type="scientific">Rhodosalinus halophilus</name>
    <dbReference type="NCBI Taxonomy" id="2259333"/>
    <lineage>
        <taxon>Bacteria</taxon>
        <taxon>Pseudomonadati</taxon>
        <taxon>Pseudomonadota</taxon>
        <taxon>Alphaproteobacteria</taxon>
        <taxon>Rhodobacterales</taxon>
        <taxon>Paracoccaceae</taxon>
        <taxon>Rhodosalinus</taxon>
    </lineage>
</organism>
<dbReference type="GO" id="GO:0003677">
    <property type="term" value="F:DNA binding"/>
    <property type="evidence" value="ECO:0007669"/>
    <property type="project" value="InterPro"/>
</dbReference>
<reference evidence="2 3" key="1">
    <citation type="submission" date="2018-07" db="EMBL/GenBank/DDBJ databases">
        <title>Rhodosalinus sp. strain E84T genomic sequence and assembly.</title>
        <authorList>
            <person name="Liu Z.-W."/>
            <person name="Lu D.-C."/>
        </authorList>
    </citation>
    <scope>NUCLEOTIDE SEQUENCE [LARGE SCALE GENOMIC DNA]</scope>
    <source>
        <strain evidence="2 3">E84</strain>
    </source>
</reference>
<evidence type="ECO:0000259" key="1">
    <source>
        <dbReference type="SMART" id="SM00421"/>
    </source>
</evidence>
<gene>
    <name evidence="2" type="ORF">DRV85_18790</name>
</gene>
<dbReference type="SUPFAM" id="SSF46894">
    <property type="entry name" value="C-terminal effector domain of the bipartite response regulators"/>
    <property type="match status" value="1"/>
</dbReference>
<dbReference type="SMART" id="SM00421">
    <property type="entry name" value="HTH_LUXR"/>
    <property type="match status" value="1"/>
</dbReference>
<dbReference type="InterPro" id="IPR016032">
    <property type="entry name" value="Sig_transdc_resp-reg_C-effctor"/>
</dbReference>
<evidence type="ECO:0000313" key="2">
    <source>
        <dbReference type="EMBL" id="RBI82491.1"/>
    </source>
</evidence>
<name>A0A365U5T1_9RHOB</name>
<dbReference type="GO" id="GO:0006355">
    <property type="term" value="P:regulation of DNA-templated transcription"/>
    <property type="evidence" value="ECO:0007669"/>
    <property type="project" value="InterPro"/>
</dbReference>
<proteinExistence type="predicted"/>
<accession>A0A365U5T1</accession>
<evidence type="ECO:0000313" key="3">
    <source>
        <dbReference type="Proteomes" id="UP000253370"/>
    </source>
</evidence>
<comment type="caution">
    <text evidence="2">The sequence shown here is derived from an EMBL/GenBank/DDBJ whole genome shotgun (WGS) entry which is preliminary data.</text>
</comment>
<feature type="domain" description="HTH luxR-type" evidence="1">
    <location>
        <begin position="226"/>
        <end position="283"/>
    </location>
</feature>
<sequence>AEESAMLETVSRTLATHLSLHHADPALGAEAGPDGRGAASQAPAATSWLRSGRYLFGLGESVGNLRPVAVLRSGLSAPPGELQRRLIRIGLGYADRLLQERLGATARGGLAEAILRSFSCGVVVADAQGAVAYMTESAERWLAGQQEFRLQNGRLVARDPQSQARLHAALGVATGRKRPSVIHLGGPSERLRTVVVLPMERTTPLALVVVGQEQDDSALSDLLLETLGLTRAERRLAQQLLAGKSLGAAARDCNLTISTARTYLKSIFAKTGINRQSQLITLCHALIPPIRLNDPPGSEEPGRR</sequence>
<dbReference type="Gene3D" id="1.10.10.10">
    <property type="entry name" value="Winged helix-like DNA-binding domain superfamily/Winged helix DNA-binding domain"/>
    <property type="match status" value="1"/>
</dbReference>
<keyword evidence="3" id="KW-1185">Reference proteome</keyword>
<dbReference type="Proteomes" id="UP000253370">
    <property type="component" value="Unassembled WGS sequence"/>
</dbReference>
<feature type="non-terminal residue" evidence="2">
    <location>
        <position position="304"/>
    </location>
</feature>
<dbReference type="AlphaFoldDB" id="A0A365U5T1"/>
<protein>
    <recommendedName>
        <fullName evidence="1">HTH luxR-type domain-containing protein</fullName>
    </recommendedName>
</protein>
<dbReference type="InterPro" id="IPR000792">
    <property type="entry name" value="Tscrpt_reg_LuxR_C"/>
</dbReference>
<dbReference type="InterPro" id="IPR036388">
    <property type="entry name" value="WH-like_DNA-bd_sf"/>
</dbReference>
<feature type="non-terminal residue" evidence="2">
    <location>
        <position position="1"/>
    </location>
</feature>